<dbReference type="GO" id="GO:0004847">
    <property type="term" value="F:urea carboxylase activity"/>
    <property type="evidence" value="ECO:0007669"/>
    <property type="project" value="UniProtKB-EC"/>
</dbReference>
<dbReference type="PANTHER" id="PTHR43309">
    <property type="entry name" value="5-OXOPROLINASE SUBUNIT C"/>
    <property type="match status" value="1"/>
</dbReference>
<dbReference type="EC" id="6.3.4.6" evidence="5"/>
<dbReference type="STRING" id="391735.Veis_4581"/>
<evidence type="ECO:0000256" key="3">
    <source>
        <dbReference type="ARBA" id="ARBA00022840"/>
    </source>
</evidence>
<evidence type="ECO:0000256" key="1">
    <source>
        <dbReference type="ARBA" id="ARBA00022741"/>
    </source>
</evidence>
<organism evidence="5 6">
    <name type="scientific">Verminephrobacter eiseniae (strain EF01-2)</name>
    <dbReference type="NCBI Taxonomy" id="391735"/>
    <lineage>
        <taxon>Bacteria</taxon>
        <taxon>Pseudomonadati</taxon>
        <taxon>Pseudomonadota</taxon>
        <taxon>Betaproteobacteria</taxon>
        <taxon>Burkholderiales</taxon>
        <taxon>Comamonadaceae</taxon>
        <taxon>Verminephrobacter</taxon>
    </lineage>
</organism>
<keyword evidence="6" id="KW-1185">Reference proteome</keyword>
<dbReference type="GO" id="GO:0016787">
    <property type="term" value="F:hydrolase activity"/>
    <property type="evidence" value="ECO:0007669"/>
    <property type="project" value="UniProtKB-KW"/>
</dbReference>
<dbReference type="GO" id="GO:0016829">
    <property type="term" value="F:lyase activity"/>
    <property type="evidence" value="ECO:0007669"/>
    <property type="project" value="UniProtKB-KW"/>
</dbReference>
<protein>
    <submittedName>
        <fullName evidence="5">Urea amidolyase related protein</fullName>
        <ecNumber evidence="5">6.3.4.6</ecNumber>
    </submittedName>
</protein>
<proteinExistence type="predicted"/>
<gene>
    <name evidence="5" type="ordered locus">Veis_4581</name>
</gene>
<dbReference type="PANTHER" id="PTHR43309:SF3">
    <property type="entry name" value="5-OXOPROLINASE SUBUNIT C"/>
    <property type="match status" value="1"/>
</dbReference>
<dbReference type="SUPFAM" id="SSF50891">
    <property type="entry name" value="Cyclophilin-like"/>
    <property type="match status" value="1"/>
</dbReference>
<dbReference type="Proteomes" id="UP000000374">
    <property type="component" value="Chromosome"/>
</dbReference>
<dbReference type="KEGG" id="vei:Veis_4581"/>
<accession>A1WRM2</accession>
<dbReference type="NCBIfam" id="TIGR00724">
    <property type="entry name" value="urea_amlyse_rel"/>
    <property type="match status" value="1"/>
</dbReference>
<dbReference type="GeneID" id="76462874"/>
<evidence type="ECO:0000256" key="2">
    <source>
        <dbReference type="ARBA" id="ARBA00022801"/>
    </source>
</evidence>
<name>A1WRM2_VEREI</name>
<keyword evidence="2" id="KW-0378">Hydrolase</keyword>
<dbReference type="InterPro" id="IPR029000">
    <property type="entry name" value="Cyclophilin-like_dom_sf"/>
</dbReference>
<sequence>MSAARPPEGEGAPVGIEVIEPGLATTVQDLGRPGYYHLGIPQSGALDQYALRLANLLVANDETAAALECTLLAPRLQFRQDAIIAVTGAELDVRIAGQPVARHAAHLIEAGQQLSFGFMKSGARAYIAVAGGIAVPVVLGSRSTYGLGAFGGFAGRKLQAGDILPLGMAARPAAIGRVAPPEFAVATPKEQLLRVLPGLYFHRLHQDSAASFFDDCWSVAPEADRIGYRYRGGRALAFEPRVQPFGAGSDPSNIVDAGYPYGSIQVPGGSEPIILHRDAVSGGGYAMIGTVISADMDRIAQMQPHHKARFIRVDMEQALAARAAYRERLHRLRSALTT</sequence>
<evidence type="ECO:0000259" key="4">
    <source>
        <dbReference type="SMART" id="SM00797"/>
    </source>
</evidence>
<keyword evidence="5" id="KW-0456">Lyase</keyword>
<evidence type="ECO:0000313" key="6">
    <source>
        <dbReference type="Proteomes" id="UP000000374"/>
    </source>
</evidence>
<keyword evidence="1" id="KW-0547">Nucleotide-binding</keyword>
<dbReference type="SMART" id="SM00797">
    <property type="entry name" value="AHS2"/>
    <property type="match status" value="1"/>
</dbReference>
<feature type="domain" description="Carboxyltransferase" evidence="4">
    <location>
        <begin position="37"/>
        <end position="329"/>
    </location>
</feature>
<dbReference type="InterPro" id="IPR052708">
    <property type="entry name" value="PxpC"/>
</dbReference>
<dbReference type="EMBL" id="CP000542">
    <property type="protein sequence ID" value="ABM60279.1"/>
    <property type="molecule type" value="Genomic_DNA"/>
</dbReference>
<dbReference type="AlphaFoldDB" id="A1WRM2"/>
<dbReference type="GO" id="GO:0005524">
    <property type="term" value="F:ATP binding"/>
    <property type="evidence" value="ECO:0007669"/>
    <property type="project" value="UniProtKB-KW"/>
</dbReference>
<dbReference type="eggNOG" id="COG1984">
    <property type="taxonomic scope" value="Bacteria"/>
</dbReference>
<dbReference type="HOGENOM" id="CLU_028967_0_0_4"/>
<reference evidence="6" key="1">
    <citation type="submission" date="2006-12" db="EMBL/GenBank/DDBJ databases">
        <title>Complete sequence of chromosome 1 of Verminephrobacter eiseniae EF01-2.</title>
        <authorList>
            <person name="Copeland A."/>
            <person name="Lucas S."/>
            <person name="Lapidus A."/>
            <person name="Barry K."/>
            <person name="Detter J.C."/>
            <person name="Glavina del Rio T."/>
            <person name="Dalin E."/>
            <person name="Tice H."/>
            <person name="Pitluck S."/>
            <person name="Chertkov O."/>
            <person name="Brettin T."/>
            <person name="Bruce D."/>
            <person name="Han C."/>
            <person name="Tapia R."/>
            <person name="Gilna P."/>
            <person name="Schmutz J."/>
            <person name="Larimer F."/>
            <person name="Land M."/>
            <person name="Hauser L."/>
            <person name="Kyrpides N."/>
            <person name="Kim E."/>
            <person name="Stahl D."/>
            <person name="Richardson P."/>
        </authorList>
    </citation>
    <scope>NUCLEOTIDE SEQUENCE [LARGE SCALE GENOMIC DNA]</scope>
    <source>
        <strain evidence="6">EF01-2</strain>
    </source>
</reference>
<keyword evidence="3" id="KW-0067">ATP-binding</keyword>
<dbReference type="RefSeq" id="WP_011812263.1">
    <property type="nucleotide sequence ID" value="NC_008786.1"/>
</dbReference>
<evidence type="ECO:0000313" key="5">
    <source>
        <dbReference type="EMBL" id="ABM60279.1"/>
    </source>
</evidence>
<keyword evidence="5" id="KW-0436">Ligase</keyword>
<dbReference type="Gene3D" id="2.40.100.10">
    <property type="entry name" value="Cyclophilin-like"/>
    <property type="match status" value="1"/>
</dbReference>
<dbReference type="Pfam" id="PF02626">
    <property type="entry name" value="CT_A_B"/>
    <property type="match status" value="1"/>
</dbReference>
<dbReference type="InterPro" id="IPR003778">
    <property type="entry name" value="CT_A_B"/>
</dbReference>